<keyword evidence="1" id="KW-0812">Transmembrane</keyword>
<dbReference type="InterPro" id="IPR009936">
    <property type="entry name" value="DUF1468"/>
</dbReference>
<evidence type="ECO:0000313" key="4">
    <source>
        <dbReference type="Proteomes" id="UP001139494"/>
    </source>
</evidence>
<evidence type="ECO:0000259" key="2">
    <source>
        <dbReference type="Pfam" id="PF07331"/>
    </source>
</evidence>
<dbReference type="EMBL" id="JAHLKM010000011">
    <property type="protein sequence ID" value="MCQ4333704.1"/>
    <property type="molecule type" value="Genomic_DNA"/>
</dbReference>
<proteinExistence type="predicted"/>
<feature type="transmembrane region" description="Helical" evidence="1">
    <location>
        <begin position="83"/>
        <end position="108"/>
    </location>
</feature>
<dbReference type="Proteomes" id="UP001139494">
    <property type="component" value="Unassembled WGS sequence"/>
</dbReference>
<keyword evidence="1" id="KW-0472">Membrane</keyword>
<keyword evidence="4" id="KW-1185">Reference proteome</keyword>
<organism evidence="3 4">
    <name type="scientific">Natronomonas aquatica</name>
    <dbReference type="NCBI Taxonomy" id="2841590"/>
    <lineage>
        <taxon>Archaea</taxon>
        <taxon>Methanobacteriati</taxon>
        <taxon>Methanobacteriota</taxon>
        <taxon>Stenosarchaea group</taxon>
        <taxon>Halobacteria</taxon>
        <taxon>Halobacteriales</taxon>
        <taxon>Natronomonadaceae</taxon>
        <taxon>Natronomonas</taxon>
    </lineage>
</organism>
<accession>A0A9R1D4T9</accession>
<feature type="transmembrane region" description="Helical" evidence="1">
    <location>
        <begin position="120"/>
        <end position="141"/>
    </location>
</feature>
<keyword evidence="1" id="KW-1133">Transmembrane helix</keyword>
<evidence type="ECO:0000313" key="3">
    <source>
        <dbReference type="EMBL" id="MCQ4333704.1"/>
    </source>
</evidence>
<dbReference type="AlphaFoldDB" id="A0A9R1D4T9"/>
<comment type="caution">
    <text evidence="3">The sequence shown here is derived from an EMBL/GenBank/DDBJ whole genome shotgun (WGS) entry which is preliminary data.</text>
</comment>
<feature type="domain" description="DUF1468" evidence="2">
    <location>
        <begin position="12"/>
        <end position="146"/>
    </location>
</feature>
<dbReference type="RefSeq" id="WP_256029731.1">
    <property type="nucleotide sequence ID" value="NZ_JAHLKM010000011.1"/>
</dbReference>
<evidence type="ECO:0000256" key="1">
    <source>
        <dbReference type="SAM" id="Phobius"/>
    </source>
</evidence>
<gene>
    <name evidence="3" type="ORF">KM295_09480</name>
</gene>
<reference evidence="3" key="1">
    <citation type="journal article" date="2023" name="Front. Microbiol.">
        <title>Genomic-based phylogenetic and metabolic analyses of the genus Natronomonas, and description of Natronomonas aquatica sp. nov.</title>
        <authorList>
            <person name="Garcia-Roldan A."/>
            <person name="Duran-Viseras A."/>
            <person name="de la Haba R.R."/>
            <person name="Corral P."/>
            <person name="Sanchez-Porro C."/>
            <person name="Ventosa A."/>
        </authorList>
    </citation>
    <scope>NUCLEOTIDE SEQUENCE</scope>
    <source>
        <strain evidence="3">F2-12</strain>
    </source>
</reference>
<feature type="transmembrane region" description="Helical" evidence="1">
    <location>
        <begin position="12"/>
        <end position="30"/>
    </location>
</feature>
<protein>
    <submittedName>
        <fullName evidence="3">Tripartite tricarboxylate transporter TctB family protein</fullName>
    </submittedName>
</protein>
<feature type="transmembrane region" description="Helical" evidence="1">
    <location>
        <begin position="42"/>
        <end position="63"/>
    </location>
</feature>
<dbReference type="Pfam" id="PF07331">
    <property type="entry name" value="TctB"/>
    <property type="match status" value="1"/>
</dbReference>
<name>A0A9R1D4T9_9EURY</name>
<sequence length="168" mass="17995">MAVEIKHTEKVGAVLFLALSVAVFYISGQFPEPPTETGPGSYPRVIVTLISIFALIQIGRSLYRGETTTHEVTIPAAKRVATVSALIVAYVLTMSYLGFLIGTALFLAATIRYSGGTNPIRITAVSALVPIVLYYAFGAFLRVRLPENPFFSVARLLPPLPLAVGVIG</sequence>